<dbReference type="InterPro" id="IPR054738">
    <property type="entry name" value="Siphovirus-type_tail_C"/>
</dbReference>
<dbReference type="KEGG" id="rue:DT065_00430"/>
<dbReference type="Pfam" id="PF22768">
    <property type="entry name" value="SPP1_Dit"/>
    <property type="match status" value="1"/>
</dbReference>
<accession>A0A345BUJ6</accession>
<dbReference type="Gene3D" id="2.60.120.860">
    <property type="match status" value="1"/>
</dbReference>
<dbReference type="InterPro" id="IPR006520">
    <property type="entry name" value="Dit_BPSPP_N"/>
</dbReference>
<name>A0A345BUJ6_9BACI</name>
<sequence>MYNFVDPNERGERTAPLTSFQTVFNGTNIDDALTDDNGRFVTTSVSGRGFLTRRINMIEVPYGHGDKEGSYTYEPRPIRVNFLIEDRTSEGFRDRLERLNGMLLGSKKVLEFTDESAHFIATLESGELPDEDSNSLQGTLNFICSNPAKFKSESTHTITTTDTTVEVGGQEKTPWISRTVFEADQDEFEIEMNNGCHIIIPYNFISGDVLEIDYERRKITLNGENHMYISLQSHWMPLHPGYMQMRASHETELSYTERYY</sequence>
<reference evidence="2 3" key="1">
    <citation type="journal article" date="2018" name="J. Microbiol.">
        <title>Salicibibacter kimchii gen. nov., sp. nov., a moderately halophilic and alkalitolerant bacterium in the family Bacillaceae, isolated from kimchi.</title>
        <authorList>
            <person name="Jang J.Y."/>
            <person name="Oh Y.J."/>
            <person name="Lim S.K."/>
            <person name="Park H.K."/>
            <person name="Lee C."/>
            <person name="Kim J.Y."/>
            <person name="Lee M.A."/>
            <person name="Choi H.J."/>
        </authorList>
    </citation>
    <scope>NUCLEOTIDE SEQUENCE [LARGE SCALE GENOMIC DNA]</scope>
    <source>
        <strain evidence="2 3">NKC1-1</strain>
    </source>
</reference>
<feature type="domain" description="Siphovirus-type tail component C-terminal" evidence="1">
    <location>
        <begin position="168"/>
        <end position="259"/>
    </location>
</feature>
<keyword evidence="3" id="KW-1185">Reference proteome</keyword>
<organism evidence="2 3">
    <name type="scientific">Salicibibacter kimchii</name>
    <dbReference type="NCBI Taxonomy" id="2099786"/>
    <lineage>
        <taxon>Bacteria</taxon>
        <taxon>Bacillati</taxon>
        <taxon>Bacillota</taxon>
        <taxon>Bacilli</taxon>
        <taxon>Bacillales</taxon>
        <taxon>Bacillaceae</taxon>
        <taxon>Salicibibacter</taxon>
    </lineage>
</organism>
<dbReference type="EMBL" id="CP031092">
    <property type="protein sequence ID" value="AXF54627.1"/>
    <property type="molecule type" value="Genomic_DNA"/>
</dbReference>
<evidence type="ECO:0000259" key="1">
    <source>
        <dbReference type="Pfam" id="PF22768"/>
    </source>
</evidence>
<evidence type="ECO:0000313" key="3">
    <source>
        <dbReference type="Proteomes" id="UP000252100"/>
    </source>
</evidence>
<proteinExistence type="predicted"/>
<dbReference type="OrthoDB" id="3078561at2"/>
<dbReference type="Gene3D" id="2.40.30.200">
    <property type="match status" value="1"/>
</dbReference>
<gene>
    <name evidence="2" type="ORF">DT065_00430</name>
</gene>
<evidence type="ECO:0000313" key="2">
    <source>
        <dbReference type="EMBL" id="AXF54627.1"/>
    </source>
</evidence>
<dbReference type="NCBIfam" id="TIGR01633">
    <property type="entry name" value="phi3626_gp14_N"/>
    <property type="match status" value="1"/>
</dbReference>
<dbReference type="Proteomes" id="UP000252100">
    <property type="component" value="Chromosome"/>
</dbReference>
<dbReference type="RefSeq" id="WP_114369879.1">
    <property type="nucleotide sequence ID" value="NZ_CP031092.1"/>
</dbReference>
<protein>
    <recommendedName>
        <fullName evidence="1">Siphovirus-type tail component C-terminal domain-containing protein</fullName>
    </recommendedName>
</protein>
<dbReference type="AlphaFoldDB" id="A0A345BUJ6"/>